<evidence type="ECO:0000313" key="7">
    <source>
        <dbReference type="EMBL" id="CAA9345236.1"/>
    </source>
</evidence>
<feature type="transmembrane region" description="Helical" evidence="6">
    <location>
        <begin position="37"/>
        <end position="64"/>
    </location>
</feature>
<dbReference type="EMBL" id="CADCTS010000545">
    <property type="protein sequence ID" value="CAA9345236.1"/>
    <property type="molecule type" value="Genomic_DNA"/>
</dbReference>
<feature type="transmembrane region" description="Helical" evidence="6">
    <location>
        <begin position="204"/>
        <end position="224"/>
    </location>
</feature>
<dbReference type="PANTHER" id="PTHR30213">
    <property type="entry name" value="INNER MEMBRANE PROTEIN YHJD"/>
    <property type="match status" value="1"/>
</dbReference>
<evidence type="ECO:0000256" key="5">
    <source>
        <dbReference type="ARBA" id="ARBA00023136"/>
    </source>
</evidence>
<accession>A0A6J4M3K2</accession>
<feature type="transmembrane region" description="Helical" evidence="6">
    <location>
        <begin position="105"/>
        <end position="127"/>
    </location>
</feature>
<name>A0A6J4M3K2_9ACTN</name>
<reference evidence="7" key="1">
    <citation type="submission" date="2020-02" db="EMBL/GenBank/DDBJ databases">
        <authorList>
            <person name="Meier V. D."/>
        </authorList>
    </citation>
    <scope>NUCLEOTIDE SEQUENCE</scope>
    <source>
        <strain evidence="7">AVDCRST_MAG48</strain>
    </source>
</reference>
<comment type="subcellular location">
    <subcellularLocation>
        <location evidence="1">Cell membrane</location>
        <topology evidence="1">Multi-pass membrane protein</topology>
    </subcellularLocation>
</comment>
<proteinExistence type="predicted"/>
<evidence type="ECO:0000256" key="1">
    <source>
        <dbReference type="ARBA" id="ARBA00004651"/>
    </source>
</evidence>
<dbReference type="PANTHER" id="PTHR30213:SF1">
    <property type="entry name" value="INNER MEMBRANE PROTEIN YHJD"/>
    <property type="match status" value="1"/>
</dbReference>
<dbReference type="InterPro" id="IPR017039">
    <property type="entry name" value="Virul_fac_BrkB"/>
</dbReference>
<organism evidence="7">
    <name type="scientific">uncultured Friedmanniella sp</name>
    <dbReference type="NCBI Taxonomy" id="335381"/>
    <lineage>
        <taxon>Bacteria</taxon>
        <taxon>Bacillati</taxon>
        <taxon>Actinomycetota</taxon>
        <taxon>Actinomycetes</taxon>
        <taxon>Propionibacteriales</taxon>
        <taxon>Nocardioidaceae</taxon>
        <taxon>Friedmanniella</taxon>
        <taxon>environmental samples</taxon>
    </lineage>
</organism>
<evidence type="ECO:0000256" key="3">
    <source>
        <dbReference type="ARBA" id="ARBA00022692"/>
    </source>
</evidence>
<keyword evidence="4 6" id="KW-1133">Transmembrane helix</keyword>
<feature type="transmembrane region" description="Helical" evidence="6">
    <location>
        <begin position="164"/>
        <end position="184"/>
    </location>
</feature>
<evidence type="ECO:0000256" key="6">
    <source>
        <dbReference type="SAM" id="Phobius"/>
    </source>
</evidence>
<sequence length="365" mass="38486">MPATTPTTPPATLALPSGVPHLLRAVERYFARLGSQFAAAVTYFSVLAVIPVMLFLFSLAGVVLTVARPDLLEPVAAAVADAIGSADPAARQQILDLISSALGNWRATSVVTIISAAYAGAGWMGNLKNAVRAQWRPEFDLQDNPGGNIVVATLKGYAVNLVQLLALVLAMLVTFSLASVSTSLTGTVLEALGLADVGWLRPVLRLLPVVFSIGAGFVLFLYLYTVLPETKERRSVVRRGALVGAVGLAVLQYLSTFLIGRFSGNPAFAIFGSVIALMLFFNLFARLILFMAAWIATADHPAAPVREGEAAEEVVRFPMVGAEDPAPPPAKPVAAVRGRGSGWLLGTATGAGLGAAVTWWLVRRR</sequence>
<dbReference type="GO" id="GO:0005886">
    <property type="term" value="C:plasma membrane"/>
    <property type="evidence" value="ECO:0007669"/>
    <property type="project" value="UniProtKB-SubCell"/>
</dbReference>
<feature type="transmembrane region" description="Helical" evidence="6">
    <location>
        <begin position="267"/>
        <end position="296"/>
    </location>
</feature>
<evidence type="ECO:0008006" key="8">
    <source>
        <dbReference type="Google" id="ProtNLM"/>
    </source>
</evidence>
<dbReference type="Pfam" id="PF03631">
    <property type="entry name" value="Virul_fac_BrkB"/>
    <property type="match status" value="1"/>
</dbReference>
<keyword evidence="2" id="KW-1003">Cell membrane</keyword>
<feature type="transmembrane region" description="Helical" evidence="6">
    <location>
        <begin position="343"/>
        <end position="362"/>
    </location>
</feature>
<evidence type="ECO:0000256" key="4">
    <source>
        <dbReference type="ARBA" id="ARBA00022989"/>
    </source>
</evidence>
<protein>
    <recommendedName>
        <fullName evidence="8">Inner membrane protein YhjD</fullName>
    </recommendedName>
</protein>
<gene>
    <name evidence="7" type="ORF">AVDCRST_MAG48-3889</name>
</gene>
<keyword evidence="3 6" id="KW-0812">Transmembrane</keyword>
<evidence type="ECO:0000256" key="2">
    <source>
        <dbReference type="ARBA" id="ARBA00022475"/>
    </source>
</evidence>
<feature type="transmembrane region" description="Helical" evidence="6">
    <location>
        <begin position="236"/>
        <end position="255"/>
    </location>
</feature>
<keyword evidence="5 6" id="KW-0472">Membrane</keyword>
<dbReference type="AlphaFoldDB" id="A0A6J4M3K2"/>